<dbReference type="Pfam" id="PF25967">
    <property type="entry name" value="RND-MFP_C"/>
    <property type="match status" value="1"/>
</dbReference>
<evidence type="ECO:0000259" key="2">
    <source>
        <dbReference type="Pfam" id="PF25876"/>
    </source>
</evidence>
<dbReference type="Gene3D" id="2.40.50.100">
    <property type="match status" value="1"/>
</dbReference>
<comment type="similarity">
    <text evidence="1">Belongs to the membrane fusion protein (MFP) (TC 8.A.1) family.</text>
</comment>
<dbReference type="EMBL" id="CP000282">
    <property type="protein sequence ID" value="ABD80381.1"/>
    <property type="molecule type" value="Genomic_DNA"/>
</dbReference>
<name>Q21LP8_SACD2</name>
<dbReference type="Gene3D" id="2.40.30.170">
    <property type="match status" value="1"/>
</dbReference>
<proteinExistence type="inferred from homology"/>
<feature type="domain" description="Multidrug resistance protein MdtA-like C-terminal permuted SH3" evidence="4">
    <location>
        <begin position="280"/>
        <end position="341"/>
    </location>
</feature>
<dbReference type="eggNOG" id="COG0845">
    <property type="taxonomic scope" value="Bacteria"/>
</dbReference>
<evidence type="ECO:0000256" key="1">
    <source>
        <dbReference type="ARBA" id="ARBA00009477"/>
    </source>
</evidence>
<dbReference type="Gene3D" id="1.10.287.470">
    <property type="entry name" value="Helix hairpin bin"/>
    <property type="match status" value="1"/>
</dbReference>
<dbReference type="GO" id="GO:1990281">
    <property type="term" value="C:efflux pump complex"/>
    <property type="evidence" value="ECO:0007669"/>
    <property type="project" value="TreeGrafter"/>
</dbReference>
<evidence type="ECO:0000313" key="6">
    <source>
        <dbReference type="Proteomes" id="UP000001947"/>
    </source>
</evidence>
<dbReference type="InterPro" id="IPR058792">
    <property type="entry name" value="Beta-barrel_RND_2"/>
</dbReference>
<dbReference type="GeneID" id="98612799"/>
<dbReference type="SUPFAM" id="SSF111369">
    <property type="entry name" value="HlyD-like secretion proteins"/>
    <property type="match status" value="1"/>
</dbReference>
<dbReference type="InterPro" id="IPR006143">
    <property type="entry name" value="RND_pump_MFP"/>
</dbReference>
<feature type="domain" description="CusB-like beta-barrel" evidence="3">
    <location>
        <begin position="199"/>
        <end position="272"/>
    </location>
</feature>
<dbReference type="Pfam" id="PF25954">
    <property type="entry name" value="Beta-barrel_RND_2"/>
    <property type="match status" value="1"/>
</dbReference>
<organism evidence="5 6">
    <name type="scientific">Saccharophagus degradans (strain 2-40 / ATCC 43961 / DSM 17024)</name>
    <dbReference type="NCBI Taxonomy" id="203122"/>
    <lineage>
        <taxon>Bacteria</taxon>
        <taxon>Pseudomonadati</taxon>
        <taxon>Pseudomonadota</taxon>
        <taxon>Gammaproteobacteria</taxon>
        <taxon>Cellvibrionales</taxon>
        <taxon>Cellvibrionaceae</taxon>
        <taxon>Saccharophagus</taxon>
    </lineage>
</organism>
<feature type="domain" description="Multidrug resistance protein MdtA-like alpha-helical hairpin" evidence="2">
    <location>
        <begin position="103"/>
        <end position="160"/>
    </location>
</feature>
<reference evidence="5 6" key="1">
    <citation type="journal article" date="2008" name="PLoS Genet.">
        <title>Complete genome sequence of the complex carbohydrate-degrading marine bacterium, Saccharophagus degradans strain 2-40 T.</title>
        <authorList>
            <person name="Weiner R.M."/>
            <person name="Taylor L.E.II."/>
            <person name="Henrissat B."/>
            <person name="Hauser L."/>
            <person name="Land M."/>
            <person name="Coutinho P.M."/>
            <person name="Rancurel C."/>
            <person name="Saunders E.H."/>
            <person name="Longmire A.G."/>
            <person name="Zhang H."/>
            <person name="Bayer E.A."/>
            <person name="Gilbert H.J."/>
            <person name="Larimer F."/>
            <person name="Zhulin I.B."/>
            <person name="Ekborg N.A."/>
            <person name="Lamed R."/>
            <person name="Richardson P.M."/>
            <person name="Borovok I."/>
            <person name="Hutcheson S."/>
        </authorList>
    </citation>
    <scope>NUCLEOTIDE SEQUENCE [LARGE SCALE GENOMIC DNA]</scope>
    <source>
        <strain evidence="6">2-40 / ATCC 43961 / DSM 17024</strain>
    </source>
</reference>
<keyword evidence="6" id="KW-1185">Reference proteome</keyword>
<sequence length="369" mass="39387">MKNFLLTLLGLVIVVGLIAGIKASQIFAMIGAMETMAMPPSVVASSPVEQQEWEQTLSSVGDLEAVQGVVVGADLPGRVVKLEFTPGAYVEEGAPLIQQDISSEKAQLRAAEAAVALAKSNLDRSSELLRKQVVSKSDFDAADANYKSAVAQADNIRTTIQKKTITAPFAGRLGIRMVNLGQDLAAGTPIVTLQTMDPIFVNFYLPQQELPKITLGAEVRLTTDAVPGKNFTGAITAINPEIDPATRSVRVQATLKNDSNELLPGMFTKVKVIMPEKRKVLAVPQTAIAYATYGDSVFVVTKENDALVAKQQFVRLGTTLGDYVEVTAGVTAEDEVVSSGVFKLQNGAPISINNEVQPKYEQAPTPDNS</sequence>
<dbReference type="InterPro" id="IPR058624">
    <property type="entry name" value="MdtA-like_HH"/>
</dbReference>
<dbReference type="KEGG" id="sde:Sde_1119"/>
<protein>
    <submittedName>
        <fullName evidence="5">Secretion protein HlyD</fullName>
    </submittedName>
</protein>
<dbReference type="GO" id="GO:0015562">
    <property type="term" value="F:efflux transmembrane transporter activity"/>
    <property type="evidence" value="ECO:0007669"/>
    <property type="project" value="TreeGrafter"/>
</dbReference>
<evidence type="ECO:0000259" key="4">
    <source>
        <dbReference type="Pfam" id="PF25967"/>
    </source>
</evidence>
<evidence type="ECO:0000313" key="5">
    <source>
        <dbReference type="EMBL" id="ABD80381.1"/>
    </source>
</evidence>
<accession>Q21LP8</accession>
<dbReference type="NCBIfam" id="TIGR01730">
    <property type="entry name" value="RND_mfp"/>
    <property type="match status" value="1"/>
</dbReference>
<dbReference type="FunFam" id="2.40.30.170:FF:000010">
    <property type="entry name" value="Efflux RND transporter periplasmic adaptor subunit"/>
    <property type="match status" value="1"/>
</dbReference>
<dbReference type="STRING" id="203122.Sde_1119"/>
<gene>
    <name evidence="5" type="ordered locus">Sde_1119</name>
</gene>
<dbReference type="Pfam" id="PF25876">
    <property type="entry name" value="HH_MFP_RND"/>
    <property type="match status" value="1"/>
</dbReference>
<dbReference type="Gene3D" id="2.40.420.20">
    <property type="match status" value="1"/>
</dbReference>
<dbReference type="PANTHER" id="PTHR30469:SF11">
    <property type="entry name" value="BLL4320 PROTEIN"/>
    <property type="match status" value="1"/>
</dbReference>
<dbReference type="AlphaFoldDB" id="Q21LP8"/>
<dbReference type="HOGENOM" id="CLU_018816_1_2_6"/>
<evidence type="ECO:0000259" key="3">
    <source>
        <dbReference type="Pfam" id="PF25954"/>
    </source>
</evidence>
<dbReference type="PANTHER" id="PTHR30469">
    <property type="entry name" value="MULTIDRUG RESISTANCE PROTEIN MDTA"/>
    <property type="match status" value="1"/>
</dbReference>
<dbReference type="InterPro" id="IPR058627">
    <property type="entry name" value="MdtA-like_C"/>
</dbReference>
<dbReference type="Proteomes" id="UP000001947">
    <property type="component" value="Chromosome"/>
</dbReference>
<dbReference type="RefSeq" id="WP_011467601.1">
    <property type="nucleotide sequence ID" value="NC_007912.1"/>
</dbReference>
<dbReference type="OrthoDB" id="9806939at2"/>